<proteinExistence type="inferred from homology"/>
<dbReference type="CDD" id="cd00408">
    <property type="entry name" value="DHDPS-like"/>
    <property type="match status" value="1"/>
</dbReference>
<dbReference type="InterPro" id="IPR013785">
    <property type="entry name" value="Aldolase_TIM"/>
</dbReference>
<evidence type="ECO:0000256" key="3">
    <source>
        <dbReference type="PIRSR" id="PIRSR001365-2"/>
    </source>
</evidence>
<dbReference type="SMART" id="SM01130">
    <property type="entry name" value="DHDPS"/>
    <property type="match status" value="1"/>
</dbReference>
<protein>
    <submittedName>
        <fullName evidence="4">Aldolase</fullName>
    </submittedName>
</protein>
<dbReference type="Pfam" id="PF00701">
    <property type="entry name" value="DHDPS"/>
    <property type="match status" value="1"/>
</dbReference>
<dbReference type="PIRSF" id="PIRSF001365">
    <property type="entry name" value="DHDPS"/>
    <property type="match status" value="1"/>
</dbReference>
<dbReference type="GO" id="GO:0008747">
    <property type="term" value="F:N-acetylneuraminate lyase activity"/>
    <property type="evidence" value="ECO:0007669"/>
    <property type="project" value="TreeGrafter"/>
</dbReference>
<feature type="active site" description="Schiff-base intermediate with substrate" evidence="2">
    <location>
        <position position="164"/>
    </location>
</feature>
<dbReference type="InterPro" id="IPR002220">
    <property type="entry name" value="DapA-like"/>
</dbReference>
<feature type="active site" description="Proton donor/acceptor" evidence="2">
    <location>
        <position position="136"/>
    </location>
</feature>
<dbReference type="EMBL" id="KZ819605">
    <property type="protein sequence ID" value="PWN32986.1"/>
    <property type="molecule type" value="Genomic_DNA"/>
</dbReference>
<name>A0A316V659_9BASI</name>
<gene>
    <name evidence="4" type="ORF">FA14DRAFT_192031</name>
</gene>
<dbReference type="GO" id="GO:0005829">
    <property type="term" value="C:cytosol"/>
    <property type="evidence" value="ECO:0007669"/>
    <property type="project" value="TreeGrafter"/>
</dbReference>
<dbReference type="PANTHER" id="PTHR42849">
    <property type="entry name" value="N-ACETYLNEURAMINATE LYASE"/>
    <property type="match status" value="1"/>
</dbReference>
<feature type="binding site" evidence="3">
    <location>
        <position position="210"/>
    </location>
    <ligand>
        <name>pyruvate</name>
        <dbReference type="ChEBI" id="CHEBI:15361"/>
    </ligand>
</feature>
<evidence type="ECO:0000256" key="2">
    <source>
        <dbReference type="PIRSR" id="PIRSR001365-1"/>
    </source>
</evidence>
<evidence type="ECO:0000256" key="1">
    <source>
        <dbReference type="PIRNR" id="PIRNR001365"/>
    </source>
</evidence>
<sequence>MVGELKGVLAAVPTPMNKDGTINTAMAKPIAERILKAGVDGIVTTGTTGEVTALSFEEHQSIVKAYVEAVRGKTPIIAGIATNSTKETIKYCQSSEKIGVHAVMVVPPFYDPLPFNTLKTFYQTISDHVNIPMMYYNLPGATGVHLTAEQIRELGTIKNLKYLKDTSGNAKEQVDLLVYEQQTAQVDIQTFNGWDTLCFSALALGAQGIIVGIATIVPEECAQFYKTLAVDGNLQEARKQWAFLWELASFMESVNYPAGVKAGLEIIGIDAGPLREPTLPLSKNELEQLRGILAKRTSKD</sequence>
<dbReference type="AlphaFoldDB" id="A0A316V659"/>
<dbReference type="PANTHER" id="PTHR42849:SF1">
    <property type="entry name" value="N-ACETYLNEURAMINATE LYASE"/>
    <property type="match status" value="1"/>
</dbReference>
<dbReference type="PRINTS" id="PR00146">
    <property type="entry name" value="DHPICSNTHASE"/>
</dbReference>
<keyword evidence="5" id="KW-1185">Reference proteome</keyword>
<evidence type="ECO:0000313" key="4">
    <source>
        <dbReference type="EMBL" id="PWN32986.1"/>
    </source>
</evidence>
<dbReference type="InParanoid" id="A0A316V659"/>
<evidence type="ECO:0000313" key="5">
    <source>
        <dbReference type="Proteomes" id="UP000245771"/>
    </source>
</evidence>
<dbReference type="Proteomes" id="UP000245771">
    <property type="component" value="Unassembled WGS sequence"/>
</dbReference>
<keyword evidence="1" id="KW-0456">Lyase</keyword>
<dbReference type="GO" id="GO:0019262">
    <property type="term" value="P:N-acetylneuraminate catabolic process"/>
    <property type="evidence" value="ECO:0007669"/>
    <property type="project" value="TreeGrafter"/>
</dbReference>
<accession>A0A316V659</accession>
<comment type="similarity">
    <text evidence="1">Belongs to the DapA family.</text>
</comment>
<reference evidence="4 5" key="1">
    <citation type="journal article" date="2018" name="Mol. Biol. Evol.">
        <title>Broad Genomic Sampling Reveals a Smut Pathogenic Ancestry of the Fungal Clade Ustilaginomycotina.</title>
        <authorList>
            <person name="Kijpornyongpan T."/>
            <person name="Mondo S.J."/>
            <person name="Barry K."/>
            <person name="Sandor L."/>
            <person name="Lee J."/>
            <person name="Lipzen A."/>
            <person name="Pangilinan J."/>
            <person name="LaButti K."/>
            <person name="Hainaut M."/>
            <person name="Henrissat B."/>
            <person name="Grigoriev I.V."/>
            <person name="Spatafora J.W."/>
            <person name="Aime M.C."/>
        </authorList>
    </citation>
    <scope>NUCLEOTIDE SEQUENCE [LARGE SCALE GENOMIC DNA]</scope>
    <source>
        <strain evidence="4 5">MCA 3882</strain>
    </source>
</reference>
<dbReference type="RefSeq" id="XP_025353288.1">
    <property type="nucleotide sequence ID" value="XM_025501909.1"/>
</dbReference>
<organism evidence="4 5">
    <name type="scientific">Meira miltonrushii</name>
    <dbReference type="NCBI Taxonomy" id="1280837"/>
    <lineage>
        <taxon>Eukaryota</taxon>
        <taxon>Fungi</taxon>
        <taxon>Dikarya</taxon>
        <taxon>Basidiomycota</taxon>
        <taxon>Ustilaginomycotina</taxon>
        <taxon>Exobasidiomycetes</taxon>
        <taxon>Exobasidiales</taxon>
        <taxon>Brachybasidiaceae</taxon>
        <taxon>Meira</taxon>
    </lineage>
</organism>
<dbReference type="Gene3D" id="3.20.20.70">
    <property type="entry name" value="Aldolase class I"/>
    <property type="match status" value="1"/>
</dbReference>
<dbReference type="OrthoDB" id="191315at2759"/>
<dbReference type="STRING" id="1280837.A0A316V659"/>
<dbReference type="SUPFAM" id="SSF51569">
    <property type="entry name" value="Aldolase"/>
    <property type="match status" value="1"/>
</dbReference>
<feature type="binding site" evidence="3">
    <location>
        <position position="48"/>
    </location>
    <ligand>
        <name>pyruvate</name>
        <dbReference type="ChEBI" id="CHEBI:15361"/>
    </ligand>
</feature>
<dbReference type="GeneID" id="37023690"/>